<dbReference type="FunFam" id="3.30.40.10:FF:000626">
    <property type="entry name" value="Transmembrane ubiquitin ligase 1"/>
    <property type="match status" value="1"/>
</dbReference>
<evidence type="ECO:0000256" key="14">
    <source>
        <dbReference type="ARBA" id="ARBA00056116"/>
    </source>
</evidence>
<evidence type="ECO:0000259" key="23">
    <source>
        <dbReference type="PROSITE" id="PS50089"/>
    </source>
</evidence>
<evidence type="ECO:0000256" key="3">
    <source>
        <dbReference type="ARBA" id="ARBA00004906"/>
    </source>
</evidence>
<evidence type="ECO:0000256" key="6">
    <source>
        <dbReference type="ARBA" id="ARBA00022692"/>
    </source>
</evidence>
<dbReference type="Pfam" id="PF11145">
    <property type="entry name" value="DUF2921"/>
    <property type="match status" value="2"/>
</dbReference>
<evidence type="ECO:0000256" key="10">
    <source>
        <dbReference type="ARBA" id="ARBA00022786"/>
    </source>
</evidence>
<dbReference type="InterPro" id="IPR013083">
    <property type="entry name" value="Znf_RING/FYVE/PHD"/>
</dbReference>
<evidence type="ECO:0000256" key="8">
    <source>
        <dbReference type="ARBA" id="ARBA00022729"/>
    </source>
</evidence>
<dbReference type="GeneID" id="40741639"/>
<evidence type="ECO:0000256" key="20">
    <source>
        <dbReference type="SAM" id="MobiDB-lite"/>
    </source>
</evidence>
<keyword evidence="6 21" id="KW-0812">Transmembrane</keyword>
<name>A0A074XH20_AURPU</name>
<dbReference type="HOGENOM" id="CLU_010475_0_0_1"/>
<feature type="chain" id="PRO_5001703831" description="DSC E3 ubiquitin ligase complex subunit A" evidence="22">
    <location>
        <begin position="24"/>
        <end position="824"/>
    </location>
</feature>
<feature type="compositionally biased region" description="Basic and acidic residues" evidence="20">
    <location>
        <begin position="484"/>
        <end position="493"/>
    </location>
</feature>
<dbReference type="STRING" id="1043002.A0A074XH20"/>
<dbReference type="EC" id="2.3.2.27" evidence="4"/>
<dbReference type="InterPro" id="IPR001841">
    <property type="entry name" value="Znf_RING"/>
</dbReference>
<evidence type="ECO:0000256" key="11">
    <source>
        <dbReference type="ARBA" id="ARBA00022833"/>
    </source>
</evidence>
<dbReference type="GO" id="GO:0016567">
    <property type="term" value="P:protein ubiquitination"/>
    <property type="evidence" value="ECO:0007669"/>
    <property type="project" value="UniProtKB-UniPathway"/>
</dbReference>
<comment type="pathway">
    <text evidence="3">Protein modification; protein ubiquitination.</text>
</comment>
<sequence>MADPRAIVALVILLFIFFSPPPGQEPLVHARSRLEHIVAAERHDLTILNQTRLGDFDPAQERWLNISGFRANDTFAWQALPLVKERARHQSAHALGHDNLVRLDGGDGDRPPLPLYRNVTGTMYGEWVRSPIQPSVASPKLNMTEYSPVGPFGPIPLRSFSKNVTAKAGSLEVWFEEADTQETLLWHEGKRVAREVKAQISVGDEEAGDSWDTRLFGVHFLETGNIMLATTTDKFAGIFGLPHMALSEYHYQSSQELLNRTLGLSISEQEDGLLRSFSPWAPTPDGTSDSSMAPTCDMIVYLQQHIVPVPGVEPGPDQESLLSFIEQEIRFPTGASIPPAQQMAFSMVAFSPDCGFVIESKGPPEFAPQEANHLRGLKLEVGYQRARRHLLLFAAVVSGQLFFFLRQMRDASTPSTRSRISFYTISMLSLGDGFTTMVFCLISLFIQTLWVPLIATGFLAFMSVSFFGMRFLMDIWAVQAPERERRERRERQQRQQAAGPPAAATTVPASTADGAPAQPPPPPQAPIITAAGAETLPAPVTAARPVDTGATPVFIPSDQDTQAEEDAPNAAATGVEAGQRAPGFGSLYTRFYFLLLITLFLSLNATSWPSGLRRGYFTLLAFSYLSFWIPQIHRNCMRNCRHALRWDFVAGQSLLRLLPFAYFYGYENNVLFAAVDLIDLGILAAWVWIQVLLLLSQEIIGPRWFVRGTWVPPAYDYHPILRDDEEANNLPIGATTSMPSPEQEKEAKDKGKRVFDCAICMHEIEVPVLNEGSAGEGLTTGSLVLERRKYMVTPCRHIFHSSCLEGWMKFRLVCPIDREELPPL</sequence>
<dbReference type="PANTHER" id="PTHR22763:SF162">
    <property type="entry name" value="TRANSMEMBRANE E3 UBIQUITIN-PROTEIN LIGASE 1"/>
    <property type="match status" value="1"/>
</dbReference>
<evidence type="ECO:0000256" key="13">
    <source>
        <dbReference type="ARBA" id="ARBA00023136"/>
    </source>
</evidence>
<evidence type="ECO:0000256" key="7">
    <source>
        <dbReference type="ARBA" id="ARBA00022723"/>
    </source>
</evidence>
<dbReference type="EMBL" id="KL584981">
    <property type="protein sequence ID" value="KEQ84758.1"/>
    <property type="molecule type" value="Genomic_DNA"/>
</dbReference>
<dbReference type="AlphaFoldDB" id="A0A074XH20"/>
<dbReference type="SMART" id="SM00184">
    <property type="entry name" value="RING"/>
    <property type="match status" value="1"/>
</dbReference>
<comment type="function">
    <text evidence="14">Catalytic component of the DSC E3 ubiquitin ligase complex which is required for the srbA transcriptional activator proteolytic cleavage to release the soluble transcription factor from the membrane in low oxygen or sterol conditions. Required for growth during hypoxia and triazole drug susceptibility, as well as for virulence in a murine model of invasive pulmonary aspergillosis (IPA).</text>
</comment>
<keyword evidence="7" id="KW-0479">Metal-binding</keyword>
<keyword evidence="5" id="KW-0808">Transferase</keyword>
<feature type="transmembrane region" description="Helical" evidence="21">
    <location>
        <begin position="591"/>
        <end position="609"/>
    </location>
</feature>
<gene>
    <name evidence="24" type="ORF">M438DRAFT_200706</name>
</gene>
<organism evidence="24 25">
    <name type="scientific">Aureobasidium pullulans EXF-150</name>
    <dbReference type="NCBI Taxonomy" id="1043002"/>
    <lineage>
        <taxon>Eukaryota</taxon>
        <taxon>Fungi</taxon>
        <taxon>Dikarya</taxon>
        <taxon>Ascomycota</taxon>
        <taxon>Pezizomycotina</taxon>
        <taxon>Dothideomycetes</taxon>
        <taxon>Dothideomycetidae</taxon>
        <taxon>Dothideales</taxon>
        <taxon>Saccotheciaceae</taxon>
        <taxon>Aureobasidium</taxon>
    </lineage>
</organism>
<dbReference type="GO" id="GO:0061630">
    <property type="term" value="F:ubiquitin protein ligase activity"/>
    <property type="evidence" value="ECO:0007669"/>
    <property type="project" value="UniProtKB-EC"/>
</dbReference>
<dbReference type="GO" id="GO:0043161">
    <property type="term" value="P:proteasome-mediated ubiquitin-dependent protein catabolic process"/>
    <property type="evidence" value="ECO:0007669"/>
    <property type="project" value="TreeGrafter"/>
</dbReference>
<dbReference type="Pfam" id="PF12678">
    <property type="entry name" value="zf-rbx1"/>
    <property type="match status" value="1"/>
</dbReference>
<feature type="transmembrane region" description="Helical" evidence="21">
    <location>
        <begin position="615"/>
        <end position="632"/>
    </location>
</feature>
<feature type="domain" description="RING-type" evidence="23">
    <location>
        <begin position="757"/>
        <end position="818"/>
    </location>
</feature>
<feature type="transmembrane region" description="Helical" evidence="21">
    <location>
        <begin position="670"/>
        <end position="695"/>
    </location>
</feature>
<comment type="catalytic activity">
    <reaction evidence="1">
        <text>S-ubiquitinyl-[E2 ubiquitin-conjugating enzyme]-L-cysteine + [acceptor protein]-L-lysine = [E2 ubiquitin-conjugating enzyme]-L-cysteine + N(6)-ubiquitinyl-[acceptor protein]-L-lysine.</text>
        <dbReference type="EC" id="2.3.2.27"/>
    </reaction>
</comment>
<comment type="subunit">
    <text evidence="15">Component of the DSC E3 ubiquitin ligase complex composed of dscA, dscB, dscC and dscD.</text>
</comment>
<reference evidence="24 25" key="1">
    <citation type="journal article" date="2014" name="BMC Genomics">
        <title>Genome sequencing of four Aureobasidium pullulans varieties: biotechnological potential, stress tolerance, and description of new species.</title>
        <authorList>
            <person name="Gostin Ar C."/>
            <person name="Ohm R.A."/>
            <person name="Kogej T."/>
            <person name="Sonjak S."/>
            <person name="Turk M."/>
            <person name="Zajc J."/>
            <person name="Zalar P."/>
            <person name="Grube M."/>
            <person name="Sun H."/>
            <person name="Han J."/>
            <person name="Sharma A."/>
            <person name="Chiniquy J."/>
            <person name="Ngan C.Y."/>
            <person name="Lipzen A."/>
            <person name="Barry K."/>
            <person name="Grigoriev I.V."/>
            <person name="Gunde-Cimerman N."/>
        </authorList>
    </citation>
    <scope>NUCLEOTIDE SEQUENCE [LARGE SCALE GENOMIC DNA]</scope>
    <source>
        <strain evidence="24 25">EXF-150</strain>
    </source>
</reference>
<evidence type="ECO:0000256" key="1">
    <source>
        <dbReference type="ARBA" id="ARBA00000900"/>
    </source>
</evidence>
<protein>
    <recommendedName>
        <fullName evidence="16">DSC E3 ubiquitin ligase complex subunit A</fullName>
        <ecNumber evidence="4">2.3.2.27</ecNumber>
    </recommendedName>
    <alternativeName>
        <fullName evidence="17">Defective for SREBP cleavage protein A</fullName>
    </alternativeName>
    <alternativeName>
        <fullName evidence="18">RING-type E3 ubiquitin transferase dscA</fullName>
    </alternativeName>
</protein>
<evidence type="ECO:0000256" key="2">
    <source>
        <dbReference type="ARBA" id="ARBA00004127"/>
    </source>
</evidence>
<dbReference type="GO" id="GO:0044695">
    <property type="term" value="C:Dsc E3 ubiquitin ligase complex"/>
    <property type="evidence" value="ECO:0007669"/>
    <property type="project" value="TreeGrafter"/>
</dbReference>
<feature type="signal peptide" evidence="22">
    <location>
        <begin position="1"/>
        <end position="23"/>
    </location>
</feature>
<keyword evidence="13 21" id="KW-0472">Membrane</keyword>
<evidence type="ECO:0000256" key="17">
    <source>
        <dbReference type="ARBA" id="ARBA00077885"/>
    </source>
</evidence>
<evidence type="ECO:0000256" key="16">
    <source>
        <dbReference type="ARBA" id="ARBA00071072"/>
    </source>
</evidence>
<evidence type="ECO:0000256" key="15">
    <source>
        <dbReference type="ARBA" id="ARBA00063126"/>
    </source>
</evidence>
<dbReference type="InterPro" id="IPR024766">
    <property type="entry name" value="Znf_RING_H2"/>
</dbReference>
<feature type="region of interest" description="Disordered" evidence="20">
    <location>
        <begin position="484"/>
        <end position="528"/>
    </location>
</feature>
<evidence type="ECO:0000256" key="19">
    <source>
        <dbReference type="PROSITE-ProRule" id="PRU00175"/>
    </source>
</evidence>
<accession>A0A074XH20</accession>
<dbReference type="Gene3D" id="3.30.40.10">
    <property type="entry name" value="Zinc/RING finger domain, C3HC4 (zinc finger)"/>
    <property type="match status" value="1"/>
</dbReference>
<feature type="region of interest" description="Disordered" evidence="20">
    <location>
        <begin position="547"/>
        <end position="566"/>
    </location>
</feature>
<keyword evidence="12 21" id="KW-1133">Transmembrane helix</keyword>
<dbReference type="PROSITE" id="PS50089">
    <property type="entry name" value="ZF_RING_2"/>
    <property type="match status" value="1"/>
</dbReference>
<evidence type="ECO:0000256" key="4">
    <source>
        <dbReference type="ARBA" id="ARBA00012483"/>
    </source>
</evidence>
<dbReference type="GO" id="GO:0012505">
    <property type="term" value="C:endomembrane system"/>
    <property type="evidence" value="ECO:0007669"/>
    <property type="project" value="UniProtKB-SubCell"/>
</dbReference>
<evidence type="ECO:0000256" key="18">
    <source>
        <dbReference type="ARBA" id="ARBA00082128"/>
    </source>
</evidence>
<evidence type="ECO:0000313" key="25">
    <source>
        <dbReference type="Proteomes" id="UP000030706"/>
    </source>
</evidence>
<dbReference type="UniPathway" id="UPA00143"/>
<keyword evidence="10" id="KW-0833">Ubl conjugation pathway</keyword>
<evidence type="ECO:0000256" key="9">
    <source>
        <dbReference type="ARBA" id="ARBA00022771"/>
    </source>
</evidence>
<keyword evidence="8 22" id="KW-0732">Signal</keyword>
<evidence type="ECO:0000256" key="12">
    <source>
        <dbReference type="ARBA" id="ARBA00022989"/>
    </source>
</evidence>
<dbReference type="OrthoDB" id="9984778at2759"/>
<evidence type="ECO:0000256" key="21">
    <source>
        <dbReference type="SAM" id="Phobius"/>
    </source>
</evidence>
<dbReference type="GO" id="GO:0008270">
    <property type="term" value="F:zinc ion binding"/>
    <property type="evidence" value="ECO:0007669"/>
    <property type="project" value="UniProtKB-KW"/>
</dbReference>
<dbReference type="SUPFAM" id="SSF57850">
    <property type="entry name" value="RING/U-box"/>
    <property type="match status" value="1"/>
</dbReference>
<keyword evidence="25" id="KW-1185">Reference proteome</keyword>
<keyword evidence="9 19" id="KW-0863">Zinc-finger</keyword>
<evidence type="ECO:0000313" key="24">
    <source>
        <dbReference type="EMBL" id="KEQ84758.1"/>
    </source>
</evidence>
<dbReference type="PANTHER" id="PTHR22763">
    <property type="entry name" value="RING ZINC FINGER PROTEIN"/>
    <property type="match status" value="1"/>
</dbReference>
<feature type="transmembrane region" description="Helical" evidence="21">
    <location>
        <begin position="390"/>
        <end position="408"/>
    </location>
</feature>
<dbReference type="InterPro" id="IPR050731">
    <property type="entry name" value="HRD1_E3_ubiq-ligases"/>
</dbReference>
<dbReference type="Proteomes" id="UP000030706">
    <property type="component" value="Unassembled WGS sequence"/>
</dbReference>
<dbReference type="InterPro" id="IPR021319">
    <property type="entry name" value="DUF2921"/>
</dbReference>
<keyword evidence="11" id="KW-0862">Zinc</keyword>
<proteinExistence type="predicted"/>
<evidence type="ECO:0000256" key="22">
    <source>
        <dbReference type="SAM" id="SignalP"/>
    </source>
</evidence>
<evidence type="ECO:0000256" key="5">
    <source>
        <dbReference type="ARBA" id="ARBA00022679"/>
    </source>
</evidence>
<feature type="compositionally biased region" description="Low complexity" evidence="20">
    <location>
        <begin position="494"/>
        <end position="516"/>
    </location>
</feature>
<comment type="subcellular location">
    <subcellularLocation>
        <location evidence="2">Endomembrane system</location>
        <topology evidence="2">Multi-pass membrane protein</topology>
    </subcellularLocation>
</comment>
<feature type="transmembrane region" description="Helical" evidence="21">
    <location>
        <begin position="420"/>
        <end position="446"/>
    </location>
</feature>
<dbReference type="RefSeq" id="XP_029760945.1">
    <property type="nucleotide sequence ID" value="XM_029899333.1"/>
</dbReference>